<dbReference type="EMBL" id="JAHHHV010000020">
    <property type="protein sequence ID" value="MBW4464781.1"/>
    <property type="molecule type" value="Genomic_DNA"/>
</dbReference>
<dbReference type="Proteomes" id="UP000707356">
    <property type="component" value="Unassembled WGS sequence"/>
</dbReference>
<dbReference type="InterPro" id="IPR051791">
    <property type="entry name" value="Pra-immunoreactive"/>
</dbReference>
<feature type="domain" description="RDD" evidence="8">
    <location>
        <begin position="173"/>
        <end position="300"/>
    </location>
</feature>
<dbReference type="GO" id="GO:0005886">
    <property type="term" value="C:plasma membrane"/>
    <property type="evidence" value="ECO:0007669"/>
    <property type="project" value="UniProtKB-SubCell"/>
</dbReference>
<accession>A0A951P7Z3</accession>
<dbReference type="PANTHER" id="PTHR36115">
    <property type="entry name" value="PROLINE-RICH ANTIGEN HOMOLOG-RELATED"/>
    <property type="match status" value="1"/>
</dbReference>
<evidence type="ECO:0000256" key="3">
    <source>
        <dbReference type="ARBA" id="ARBA00022692"/>
    </source>
</evidence>
<keyword evidence="4 7" id="KW-1133">Transmembrane helix</keyword>
<feature type="transmembrane region" description="Helical" evidence="7">
    <location>
        <begin position="269"/>
        <end position="287"/>
    </location>
</feature>
<proteinExistence type="predicted"/>
<evidence type="ECO:0000256" key="6">
    <source>
        <dbReference type="SAM" id="MobiDB-lite"/>
    </source>
</evidence>
<evidence type="ECO:0000256" key="2">
    <source>
        <dbReference type="ARBA" id="ARBA00022475"/>
    </source>
</evidence>
<evidence type="ECO:0000313" key="9">
    <source>
        <dbReference type="EMBL" id="MBW4464781.1"/>
    </source>
</evidence>
<organism evidence="9 10">
    <name type="scientific">Pegethrix bostrychoides GSE-TBD4-15B</name>
    <dbReference type="NCBI Taxonomy" id="2839662"/>
    <lineage>
        <taxon>Bacteria</taxon>
        <taxon>Bacillati</taxon>
        <taxon>Cyanobacteriota</taxon>
        <taxon>Cyanophyceae</taxon>
        <taxon>Oculatellales</taxon>
        <taxon>Oculatellaceae</taxon>
        <taxon>Pegethrix</taxon>
    </lineage>
</organism>
<feature type="region of interest" description="Disordered" evidence="6">
    <location>
        <begin position="110"/>
        <end position="130"/>
    </location>
</feature>
<protein>
    <submittedName>
        <fullName evidence="9">RDD family protein</fullName>
    </submittedName>
</protein>
<evidence type="ECO:0000256" key="5">
    <source>
        <dbReference type="ARBA" id="ARBA00023136"/>
    </source>
</evidence>
<reference evidence="9" key="1">
    <citation type="submission" date="2021-05" db="EMBL/GenBank/DDBJ databases">
        <authorList>
            <person name="Pietrasiak N."/>
            <person name="Ward R."/>
            <person name="Stajich J.E."/>
            <person name="Kurbessoian T."/>
        </authorList>
    </citation>
    <scope>NUCLEOTIDE SEQUENCE</scope>
    <source>
        <strain evidence="9">GSE-TBD4-15B</strain>
    </source>
</reference>
<evidence type="ECO:0000256" key="1">
    <source>
        <dbReference type="ARBA" id="ARBA00004651"/>
    </source>
</evidence>
<sequence length="316" mass="34509">MNSMMNDIPRQKLREIISQQGTAVCEQPHRLKALLHDQCGAYRKEIAVLITALEARIPQDLLSSQNSLPAGLLLARLIKRLQDNFGLSSDAAHWAVESWALALGTIASASSPSDQIRPSQEQPRSRQSNELQATVITPSATQVQPVGNPARSPDHLSDHLSDHLPNHLLPAAYASFGSRTAALLIDGVILYILGFLSGFLLAVFYALLTESTEGVEPLAYLLGIVLNWLYFALQESSVKQATIGKRAMNIYVTDLNGSRLSLSQATSRHFSKILSAVLCIGFIMAAFTQRKQALHDLIAKTLVVQCRSHSSVSSQF</sequence>
<dbReference type="InterPro" id="IPR010432">
    <property type="entry name" value="RDD"/>
</dbReference>
<dbReference type="PANTHER" id="PTHR36115:SF6">
    <property type="entry name" value="PROLINE-RICH ANTIGEN HOMOLOG"/>
    <property type="match status" value="1"/>
</dbReference>
<name>A0A951P7Z3_9CYAN</name>
<keyword evidence="3 7" id="KW-0812">Transmembrane</keyword>
<reference evidence="9" key="2">
    <citation type="journal article" date="2022" name="Microbiol. Resour. Announc.">
        <title>Metagenome Sequencing to Explore Phylogenomics of Terrestrial Cyanobacteria.</title>
        <authorList>
            <person name="Ward R.D."/>
            <person name="Stajich J.E."/>
            <person name="Johansen J.R."/>
            <person name="Huntemann M."/>
            <person name="Clum A."/>
            <person name="Foster B."/>
            <person name="Foster B."/>
            <person name="Roux S."/>
            <person name="Palaniappan K."/>
            <person name="Varghese N."/>
            <person name="Mukherjee S."/>
            <person name="Reddy T.B.K."/>
            <person name="Daum C."/>
            <person name="Copeland A."/>
            <person name="Chen I.A."/>
            <person name="Ivanova N.N."/>
            <person name="Kyrpides N.C."/>
            <person name="Shapiro N."/>
            <person name="Eloe-Fadrosh E.A."/>
            <person name="Pietrasiak N."/>
        </authorList>
    </citation>
    <scope>NUCLEOTIDE SEQUENCE</scope>
    <source>
        <strain evidence="9">GSE-TBD4-15B</strain>
    </source>
</reference>
<gene>
    <name evidence="9" type="ORF">KME07_04985</name>
</gene>
<dbReference type="AlphaFoldDB" id="A0A951P7Z3"/>
<evidence type="ECO:0000256" key="4">
    <source>
        <dbReference type="ARBA" id="ARBA00022989"/>
    </source>
</evidence>
<dbReference type="Pfam" id="PF06271">
    <property type="entry name" value="RDD"/>
    <property type="match status" value="1"/>
</dbReference>
<evidence type="ECO:0000259" key="8">
    <source>
        <dbReference type="Pfam" id="PF06271"/>
    </source>
</evidence>
<comment type="caution">
    <text evidence="9">The sequence shown here is derived from an EMBL/GenBank/DDBJ whole genome shotgun (WGS) entry which is preliminary data.</text>
</comment>
<feature type="transmembrane region" description="Helical" evidence="7">
    <location>
        <begin position="188"/>
        <end position="208"/>
    </location>
</feature>
<keyword evidence="2" id="KW-1003">Cell membrane</keyword>
<feature type="transmembrane region" description="Helical" evidence="7">
    <location>
        <begin position="214"/>
        <end position="233"/>
    </location>
</feature>
<keyword evidence="5 7" id="KW-0472">Membrane</keyword>
<evidence type="ECO:0000256" key="7">
    <source>
        <dbReference type="SAM" id="Phobius"/>
    </source>
</evidence>
<evidence type="ECO:0000313" key="10">
    <source>
        <dbReference type="Proteomes" id="UP000707356"/>
    </source>
</evidence>
<comment type="subcellular location">
    <subcellularLocation>
        <location evidence="1">Cell membrane</location>
        <topology evidence="1">Multi-pass membrane protein</topology>
    </subcellularLocation>
</comment>